<keyword evidence="4" id="KW-1185">Reference proteome</keyword>
<evidence type="ECO:0000313" key="4">
    <source>
        <dbReference type="Proteomes" id="UP001331561"/>
    </source>
</evidence>
<proteinExistence type="predicted"/>
<gene>
    <name evidence="3" type="primary">tssA</name>
    <name evidence="3" type="ORF">VVD49_13890</name>
</gene>
<comment type="caution">
    <text evidence="3">The sequence shown here is derived from an EMBL/GenBank/DDBJ whole genome shotgun (WGS) entry which is preliminary data.</text>
</comment>
<evidence type="ECO:0000256" key="1">
    <source>
        <dbReference type="SAM" id="MobiDB-lite"/>
    </source>
</evidence>
<dbReference type="Pfam" id="PF06812">
    <property type="entry name" value="ImpA_N"/>
    <property type="match status" value="1"/>
</dbReference>
<name>A0ABU6K4I5_9RHOO</name>
<feature type="compositionally biased region" description="Gly residues" evidence="1">
    <location>
        <begin position="269"/>
        <end position="280"/>
    </location>
</feature>
<dbReference type="Proteomes" id="UP001331561">
    <property type="component" value="Unassembled WGS sequence"/>
</dbReference>
<dbReference type="RefSeq" id="WP_327599780.1">
    <property type="nucleotide sequence ID" value="NZ_JAYXHS010000002.1"/>
</dbReference>
<dbReference type="InterPro" id="IPR017740">
    <property type="entry name" value="TssA-like"/>
</dbReference>
<dbReference type="InterPro" id="IPR010657">
    <property type="entry name" value="ImpA_N"/>
</dbReference>
<sequence>MLEDIDVEALWAPLDGDAGCGPNLEYDPEFMQLEEAARGQPGQEFANSDTGTRVTIEGQDADWGQVFKLADGLMQRTRDVRVATYFARALVRTEGFVGARLGLKLIDGLLERFWSGVHPELDPDDDNDPTMRVNALAPLVASEAFIDDLRASWLLRSRQSGVLTVRNVEVAQGKLPSREGEQVYSESQVSGMLSEALELDADLGATIEETIELVSKISGFLQAQVGVSRALDFKPLQTVLHSVRQAYMLVAPVEGGEEAGAWGEEDGASTGGSSGGGGSSRSGEIRSRQDVVTGIDKLIEYLERAEPSNPAQILLKRAKRVVNMSFLEALNEIAPDALQQAELILGDQLNKSEY</sequence>
<dbReference type="PANTHER" id="PTHR37951:SF1">
    <property type="entry name" value="TYPE VI SECRETION SYSTEM COMPONENT TSSA1"/>
    <property type="match status" value="1"/>
</dbReference>
<feature type="region of interest" description="Disordered" evidence="1">
    <location>
        <begin position="259"/>
        <end position="286"/>
    </location>
</feature>
<accession>A0ABU6K4I5</accession>
<protein>
    <submittedName>
        <fullName evidence="3">Type VI secretion system protein TssA</fullName>
    </submittedName>
</protein>
<dbReference type="EMBL" id="JAYXHS010000002">
    <property type="protein sequence ID" value="MEC5386822.1"/>
    <property type="molecule type" value="Genomic_DNA"/>
</dbReference>
<dbReference type="PANTHER" id="PTHR37951">
    <property type="entry name" value="CYTOPLASMIC PROTEIN-RELATED"/>
    <property type="match status" value="1"/>
</dbReference>
<dbReference type="NCBIfam" id="TIGR03363">
    <property type="entry name" value="VI_chp_8"/>
    <property type="match status" value="1"/>
</dbReference>
<organism evidence="3 4">
    <name type="scientific">Uliginosibacterium silvisoli</name>
    <dbReference type="NCBI Taxonomy" id="3114758"/>
    <lineage>
        <taxon>Bacteria</taxon>
        <taxon>Pseudomonadati</taxon>
        <taxon>Pseudomonadota</taxon>
        <taxon>Betaproteobacteria</taxon>
        <taxon>Rhodocyclales</taxon>
        <taxon>Zoogloeaceae</taxon>
        <taxon>Uliginosibacterium</taxon>
    </lineage>
</organism>
<reference evidence="3 4" key="1">
    <citation type="submission" date="2024-01" db="EMBL/GenBank/DDBJ databases">
        <title>Uliginosibacterium soil sp. nov.</title>
        <authorList>
            <person name="Lv Y."/>
        </authorList>
    </citation>
    <scope>NUCLEOTIDE SEQUENCE [LARGE SCALE GENOMIC DNA]</scope>
    <source>
        <strain evidence="3 4">H3</strain>
    </source>
</reference>
<evidence type="ECO:0000313" key="3">
    <source>
        <dbReference type="EMBL" id="MEC5386822.1"/>
    </source>
</evidence>
<evidence type="ECO:0000259" key="2">
    <source>
        <dbReference type="Pfam" id="PF06812"/>
    </source>
</evidence>
<feature type="domain" description="ImpA N-terminal" evidence="2">
    <location>
        <begin position="12"/>
        <end position="140"/>
    </location>
</feature>